<evidence type="ECO:0000256" key="7">
    <source>
        <dbReference type="ARBA" id="ARBA00023077"/>
    </source>
</evidence>
<proteinExistence type="inferred from homology"/>
<evidence type="ECO:0000256" key="1">
    <source>
        <dbReference type="ARBA" id="ARBA00004571"/>
    </source>
</evidence>
<dbReference type="PROSITE" id="PS52016">
    <property type="entry name" value="TONB_DEPENDENT_REC_3"/>
    <property type="match status" value="1"/>
</dbReference>
<protein>
    <submittedName>
        <fullName evidence="16">TonB-dependent receptor</fullName>
    </submittedName>
</protein>
<evidence type="ECO:0000256" key="2">
    <source>
        <dbReference type="ARBA" id="ARBA00009810"/>
    </source>
</evidence>
<evidence type="ECO:0000256" key="11">
    <source>
        <dbReference type="PROSITE-ProRule" id="PRU10144"/>
    </source>
</evidence>
<keyword evidence="9 10" id="KW-0998">Cell outer membrane</keyword>
<dbReference type="InterPro" id="IPR037066">
    <property type="entry name" value="Plug_dom_sf"/>
</dbReference>
<dbReference type="PANTHER" id="PTHR30069">
    <property type="entry name" value="TONB-DEPENDENT OUTER MEMBRANE RECEPTOR"/>
    <property type="match status" value="1"/>
</dbReference>
<dbReference type="Pfam" id="PF00593">
    <property type="entry name" value="TonB_dep_Rec_b-barrel"/>
    <property type="match status" value="1"/>
</dbReference>
<evidence type="ECO:0000256" key="9">
    <source>
        <dbReference type="ARBA" id="ARBA00023237"/>
    </source>
</evidence>
<dbReference type="InterPro" id="IPR010917">
    <property type="entry name" value="TonB_rcpt_CS"/>
</dbReference>
<keyword evidence="5 10" id="KW-0812">Transmembrane</keyword>
<name>A0ABX7IR89_9GAMM</name>
<comment type="subcellular location">
    <subcellularLocation>
        <location evidence="1 10">Cell outer membrane</location>
        <topology evidence="1 10">Multi-pass membrane protein</topology>
    </subcellularLocation>
</comment>
<dbReference type="InterPro" id="IPR000531">
    <property type="entry name" value="Beta-barrel_TonB"/>
</dbReference>
<sequence>MRTLASPMLQKTLLALAITHAIFSNSVWANDGAVLQALKIEGRAINELDQAVTDKEIEQRQATDLEELFRGESEVSAGGPVAMGQKLYVRNIGEDSLNVTIDGAEQAGAVFHHAGRISVEPELLKRVEVEAGAAGATAGPGALGGSVRFETKDPSDLLTEDETLGVMLKSTYSSNGESIRNSATLYGQTQSKKLGALVHFTDADRSNIKDGNGDKIGGTESEEQLGFAKVTAVLSPSTDISISHERVEENGKMPYKPEWKVGPKNVPEPTEGNRQTTTFNLNHFDLNSDLINTRAVVYRTKNEQEREYRGTAYDGYVETVGLTLENTSFVGDHELIYGINYRDDKSFQNDVDTAPYKFEETGSVKAIYLQDNLLVTDSLTLSTGMRYDLYELKDVDGQEFSEGGFSPNIGVTYQLTNRLNLTANYAQALRGPEVKDSFKLSSSSNTSSLEAENASNTELGLNYQHNVWMIGAGVYHSEIKDLIGTPLPWSKVYENLDHTIETNGFYLDVNYQLNRVNAGLHFHTAESEANGQTVTRYVYGSTANSVGDTLILNIDYQFTDHFVAGWSTEIVRDLNDIELTVGSDELTVDKPGYTVHGLYARWQPLGTDRLTLALAVKNLFDEQYINHASTADYSANSGWESVSGAPSSGRDVRLSAALKF</sequence>
<evidence type="ECO:0000256" key="8">
    <source>
        <dbReference type="ARBA" id="ARBA00023136"/>
    </source>
</evidence>
<reference evidence="16 17" key="1">
    <citation type="submission" date="2021-02" db="EMBL/GenBank/DDBJ databases">
        <title>The genome of Marinomonas foliarum JZW.</title>
        <authorList>
            <person name="Sun M."/>
        </authorList>
    </citation>
    <scope>NUCLEOTIDE SEQUENCE [LARGE SCALE GENOMIC DNA]</scope>
    <source>
        <strain evidence="16 17">JZW</strain>
    </source>
</reference>
<evidence type="ECO:0000259" key="14">
    <source>
        <dbReference type="Pfam" id="PF00593"/>
    </source>
</evidence>
<keyword evidence="17" id="KW-1185">Reference proteome</keyword>
<gene>
    <name evidence="16" type="ORF">JSY38_17525</name>
</gene>
<evidence type="ECO:0000256" key="6">
    <source>
        <dbReference type="ARBA" id="ARBA00022729"/>
    </source>
</evidence>
<keyword evidence="4 10" id="KW-1134">Transmembrane beta strand</keyword>
<evidence type="ECO:0000259" key="15">
    <source>
        <dbReference type="Pfam" id="PF07715"/>
    </source>
</evidence>
<evidence type="ECO:0000313" key="16">
    <source>
        <dbReference type="EMBL" id="QRV23789.1"/>
    </source>
</evidence>
<dbReference type="SUPFAM" id="SSF56935">
    <property type="entry name" value="Porins"/>
    <property type="match status" value="1"/>
</dbReference>
<feature type="chain" id="PRO_5047270417" evidence="13">
    <location>
        <begin position="30"/>
        <end position="660"/>
    </location>
</feature>
<organism evidence="16 17">
    <name type="scientific">Marinomonas foliarum</name>
    <dbReference type="NCBI Taxonomy" id="491950"/>
    <lineage>
        <taxon>Bacteria</taxon>
        <taxon>Pseudomonadati</taxon>
        <taxon>Pseudomonadota</taxon>
        <taxon>Gammaproteobacteria</taxon>
        <taxon>Oceanospirillales</taxon>
        <taxon>Oceanospirillaceae</taxon>
        <taxon>Marinomonas</taxon>
    </lineage>
</organism>
<keyword evidence="16" id="KW-0675">Receptor</keyword>
<keyword evidence="8 10" id="KW-0472">Membrane</keyword>
<dbReference type="PANTHER" id="PTHR30069:SF41">
    <property type="entry name" value="HEME_HEMOPEXIN UTILIZATION PROTEIN C"/>
    <property type="match status" value="1"/>
</dbReference>
<accession>A0ABX7IR89</accession>
<evidence type="ECO:0000256" key="5">
    <source>
        <dbReference type="ARBA" id="ARBA00022692"/>
    </source>
</evidence>
<dbReference type="Proteomes" id="UP000644167">
    <property type="component" value="Chromosome"/>
</dbReference>
<dbReference type="PROSITE" id="PS01156">
    <property type="entry name" value="TONB_DEPENDENT_REC_2"/>
    <property type="match status" value="1"/>
</dbReference>
<feature type="signal peptide" evidence="13">
    <location>
        <begin position="1"/>
        <end position="29"/>
    </location>
</feature>
<dbReference type="InterPro" id="IPR036942">
    <property type="entry name" value="Beta-barrel_TonB_sf"/>
</dbReference>
<evidence type="ECO:0000256" key="12">
    <source>
        <dbReference type="RuleBase" id="RU003357"/>
    </source>
</evidence>
<keyword evidence="3 10" id="KW-0813">Transport</keyword>
<evidence type="ECO:0000256" key="10">
    <source>
        <dbReference type="PROSITE-ProRule" id="PRU01360"/>
    </source>
</evidence>
<dbReference type="InterPro" id="IPR039426">
    <property type="entry name" value="TonB-dep_rcpt-like"/>
</dbReference>
<feature type="domain" description="TonB-dependent receptor-like beta-barrel" evidence="14">
    <location>
        <begin position="274"/>
        <end position="619"/>
    </location>
</feature>
<dbReference type="InterPro" id="IPR012910">
    <property type="entry name" value="Plug_dom"/>
</dbReference>
<evidence type="ECO:0000256" key="13">
    <source>
        <dbReference type="SAM" id="SignalP"/>
    </source>
</evidence>
<feature type="short sequence motif" description="TonB C-terminal box" evidence="11">
    <location>
        <begin position="643"/>
        <end position="660"/>
    </location>
</feature>
<dbReference type="Pfam" id="PF07715">
    <property type="entry name" value="Plug"/>
    <property type="match status" value="1"/>
</dbReference>
<comment type="similarity">
    <text evidence="2 10 12">Belongs to the TonB-dependent receptor family.</text>
</comment>
<dbReference type="Gene3D" id="2.40.170.20">
    <property type="entry name" value="TonB-dependent receptor, beta-barrel domain"/>
    <property type="match status" value="1"/>
</dbReference>
<evidence type="ECO:0000256" key="3">
    <source>
        <dbReference type="ARBA" id="ARBA00022448"/>
    </source>
</evidence>
<keyword evidence="6 13" id="KW-0732">Signal</keyword>
<dbReference type="RefSeq" id="WP_205114448.1">
    <property type="nucleotide sequence ID" value="NZ_CP070273.1"/>
</dbReference>
<dbReference type="EMBL" id="CP070273">
    <property type="protein sequence ID" value="QRV23789.1"/>
    <property type="molecule type" value="Genomic_DNA"/>
</dbReference>
<evidence type="ECO:0000256" key="4">
    <source>
        <dbReference type="ARBA" id="ARBA00022452"/>
    </source>
</evidence>
<keyword evidence="7 12" id="KW-0798">TonB box</keyword>
<evidence type="ECO:0000313" key="17">
    <source>
        <dbReference type="Proteomes" id="UP000644167"/>
    </source>
</evidence>
<feature type="domain" description="TonB-dependent receptor plug" evidence="15">
    <location>
        <begin position="50"/>
        <end position="145"/>
    </location>
</feature>
<dbReference type="Gene3D" id="2.170.130.10">
    <property type="entry name" value="TonB-dependent receptor, plug domain"/>
    <property type="match status" value="1"/>
</dbReference>